<dbReference type="PANTHER" id="PTHR19229">
    <property type="entry name" value="ATP-BINDING CASSETTE TRANSPORTER SUBFAMILY A ABCA"/>
    <property type="match status" value="1"/>
</dbReference>
<keyword evidence="2 5" id="KW-0812">Transmembrane</keyword>
<dbReference type="EMBL" id="CAJNOO010001199">
    <property type="protein sequence ID" value="CAF1113804.1"/>
    <property type="molecule type" value="Genomic_DNA"/>
</dbReference>
<gene>
    <name evidence="8" type="ORF">OTI717_LOCUS26818</name>
    <name evidence="7" type="ORF">RFH988_LOCUS19980</name>
</gene>
<dbReference type="EMBL" id="CAJOAX010005762">
    <property type="protein sequence ID" value="CAF3959388.1"/>
    <property type="molecule type" value="Genomic_DNA"/>
</dbReference>
<dbReference type="Proteomes" id="UP000663823">
    <property type="component" value="Unassembled WGS sequence"/>
</dbReference>
<evidence type="ECO:0000313" key="7">
    <source>
        <dbReference type="EMBL" id="CAF1113804.1"/>
    </source>
</evidence>
<evidence type="ECO:0000259" key="6">
    <source>
        <dbReference type="Pfam" id="PF12698"/>
    </source>
</evidence>
<dbReference type="AlphaFoldDB" id="A0A814Q2N2"/>
<evidence type="ECO:0000313" key="9">
    <source>
        <dbReference type="Proteomes" id="UP000663882"/>
    </source>
</evidence>
<protein>
    <recommendedName>
        <fullName evidence="6">ABC-2 type transporter transmembrane domain-containing protein</fullName>
    </recommendedName>
</protein>
<dbReference type="OrthoDB" id="10470793at2759"/>
<dbReference type="Proteomes" id="UP000663882">
    <property type="component" value="Unassembled WGS sequence"/>
</dbReference>
<accession>A0A814Q2N2</accession>
<comment type="subcellular location">
    <subcellularLocation>
        <location evidence="1">Membrane</location>
        <topology evidence="1">Multi-pass membrane protein</topology>
    </subcellularLocation>
</comment>
<evidence type="ECO:0000256" key="3">
    <source>
        <dbReference type="ARBA" id="ARBA00022989"/>
    </source>
</evidence>
<feature type="transmembrane region" description="Helical" evidence="5">
    <location>
        <begin position="424"/>
        <end position="444"/>
    </location>
</feature>
<dbReference type="GO" id="GO:0140359">
    <property type="term" value="F:ABC-type transporter activity"/>
    <property type="evidence" value="ECO:0007669"/>
    <property type="project" value="InterPro"/>
</dbReference>
<dbReference type="PANTHER" id="PTHR19229:SF265">
    <property type="match status" value="1"/>
</dbReference>
<keyword evidence="4 5" id="KW-0472">Membrane</keyword>
<keyword evidence="3 5" id="KW-1133">Transmembrane helix</keyword>
<evidence type="ECO:0000256" key="4">
    <source>
        <dbReference type="ARBA" id="ARBA00023136"/>
    </source>
</evidence>
<proteinExistence type="predicted"/>
<reference evidence="7" key="1">
    <citation type="submission" date="2021-02" db="EMBL/GenBank/DDBJ databases">
        <authorList>
            <person name="Nowell W R."/>
        </authorList>
    </citation>
    <scope>NUCLEOTIDE SEQUENCE</scope>
</reference>
<feature type="transmembrane region" description="Helical" evidence="5">
    <location>
        <begin position="360"/>
        <end position="385"/>
    </location>
</feature>
<evidence type="ECO:0000256" key="1">
    <source>
        <dbReference type="ARBA" id="ARBA00004141"/>
    </source>
</evidence>
<name>A0A814Q2N2_9BILA</name>
<dbReference type="Pfam" id="PF12698">
    <property type="entry name" value="ABC2_membrane_3"/>
    <property type="match status" value="1"/>
</dbReference>
<feature type="transmembrane region" description="Helical" evidence="5">
    <location>
        <begin position="465"/>
        <end position="486"/>
    </location>
</feature>
<organism evidence="7 9">
    <name type="scientific">Rotaria sordida</name>
    <dbReference type="NCBI Taxonomy" id="392033"/>
    <lineage>
        <taxon>Eukaryota</taxon>
        <taxon>Metazoa</taxon>
        <taxon>Spiralia</taxon>
        <taxon>Gnathifera</taxon>
        <taxon>Rotifera</taxon>
        <taxon>Eurotatoria</taxon>
        <taxon>Bdelloidea</taxon>
        <taxon>Philodinida</taxon>
        <taxon>Philodinidae</taxon>
        <taxon>Rotaria</taxon>
    </lineage>
</organism>
<feature type="transmembrane region" description="Helical" evidence="5">
    <location>
        <begin position="397"/>
        <end position="418"/>
    </location>
</feature>
<evidence type="ECO:0000313" key="8">
    <source>
        <dbReference type="EMBL" id="CAF3959388.1"/>
    </source>
</evidence>
<evidence type="ECO:0000256" key="5">
    <source>
        <dbReference type="SAM" id="Phobius"/>
    </source>
</evidence>
<comment type="caution">
    <text evidence="7">The sequence shown here is derived from an EMBL/GenBank/DDBJ whole genome shotgun (WGS) entry which is preliminary data.</text>
</comment>
<evidence type="ECO:0000256" key="2">
    <source>
        <dbReference type="ARBA" id="ARBA00022692"/>
    </source>
</evidence>
<dbReference type="InterPro" id="IPR013525">
    <property type="entry name" value="ABC2_TM"/>
</dbReference>
<sequence length="501" mass="58383">MDSSTAYITPESNKYRQRVTKGEYSPIGSTRKINLLLQRSFRYSYRKRRSLIRYGSNAFMKEMNENSESVLRGLNRRSCSQNINPTTTLSNDLLKKCFKFPTIYSGRGSILSESERIFDKINLVFHPMTNETEELVKRAEKHLEQMNCNNMKVWSQNINDGNYSYLLQNQEDTVIIDFGSITNLKDKRNIDYNIMVRKPYTIPKNDPIDISFISFLHPTLIADRSDLTDNNNYRRSKLPAFTDVKIFIDSLLIGYQTNTNIEYELERTPMICTPFRGNLIFENGLSNSIKIFIDLIFLIPYSVLLTSLIQEKNAKVKEILKVLGIESILNNFAHAIRTLIILCLLILLLCIVLKQQPNGYFLTVSFGILFLGYLILGLQFISLCIMIAQLFDKNDRAALTIAFIYVLSLIIYSYIIFWPTPIQYLLIFFSPHIAGYSLLQQAVLHDLAKKDISLFQTIYRYVPMYFPTLIVMIFSCIFYWLLSWYLEKVFPGKNLNRFFDR</sequence>
<feature type="domain" description="ABC-2 type transporter transmembrane" evidence="6">
    <location>
        <begin position="202"/>
        <end position="485"/>
    </location>
</feature>
<feature type="transmembrane region" description="Helical" evidence="5">
    <location>
        <begin position="331"/>
        <end position="354"/>
    </location>
</feature>
<dbReference type="InterPro" id="IPR026082">
    <property type="entry name" value="ABCA"/>
</dbReference>
<dbReference type="GO" id="GO:0016020">
    <property type="term" value="C:membrane"/>
    <property type="evidence" value="ECO:0007669"/>
    <property type="project" value="UniProtKB-SubCell"/>
</dbReference>